<gene>
    <name evidence="1" type="ORF">SCP_0407410</name>
</gene>
<dbReference type="OrthoDB" id="2803082at2759"/>
<dbReference type="RefSeq" id="XP_027613270.1">
    <property type="nucleotide sequence ID" value="XM_027757469.1"/>
</dbReference>
<dbReference type="EMBL" id="BFAD01000004">
    <property type="protein sequence ID" value="GBE82357.1"/>
    <property type="molecule type" value="Genomic_DNA"/>
</dbReference>
<accession>A0A401GJK9</accession>
<sequence>MENDGSNLYASSSDWFDNLDSEQVPNDGNLFGAFTGDSIDGSFPLVPYNPLQYSPADGFYDPHPVQEQPNHGTSHGRLVGENINILDPGVLPDYLEGFPDISHAAFLPENIQSASDSAQVPYQVYNEFGNLPMEYTYQDQASSHPEPAQALAGPSQMTALAPAEPTPIPLAVYKPQQPFQPYILVQFRQNGRPFVRVKDVMGGRCEGLERSNEIAFSWEQTTNPKMSLRILWPRPETGGVYEDYNNQITLKNAGGSVVSTAKVVQKVAVIVQKFVEKNRGVEYGDPQWKLGPGYILFDDIVLYGLIRVAKSSIVPVLGLLPVRSGVDAV</sequence>
<keyword evidence="2" id="KW-1185">Reference proteome</keyword>
<dbReference type="GeneID" id="38779274"/>
<dbReference type="STRING" id="139825.A0A401GJK9"/>
<evidence type="ECO:0000313" key="2">
    <source>
        <dbReference type="Proteomes" id="UP000287166"/>
    </source>
</evidence>
<proteinExistence type="predicted"/>
<reference evidence="1 2" key="1">
    <citation type="journal article" date="2018" name="Sci. Rep.">
        <title>Genome sequence of the cauliflower mushroom Sparassis crispa (Hanabiratake) and its association with beneficial usage.</title>
        <authorList>
            <person name="Kiyama R."/>
            <person name="Furutani Y."/>
            <person name="Kawaguchi K."/>
            <person name="Nakanishi T."/>
        </authorList>
    </citation>
    <scope>NUCLEOTIDE SEQUENCE [LARGE SCALE GENOMIC DNA]</scope>
</reference>
<name>A0A401GJK9_9APHY</name>
<evidence type="ECO:0000313" key="1">
    <source>
        <dbReference type="EMBL" id="GBE82357.1"/>
    </source>
</evidence>
<comment type="caution">
    <text evidence="1">The sequence shown here is derived from an EMBL/GenBank/DDBJ whole genome shotgun (WGS) entry which is preliminary data.</text>
</comment>
<dbReference type="Proteomes" id="UP000287166">
    <property type="component" value="Unassembled WGS sequence"/>
</dbReference>
<protein>
    <submittedName>
        <fullName evidence="1">Uncharacterized protein</fullName>
    </submittedName>
</protein>
<organism evidence="1 2">
    <name type="scientific">Sparassis crispa</name>
    <dbReference type="NCBI Taxonomy" id="139825"/>
    <lineage>
        <taxon>Eukaryota</taxon>
        <taxon>Fungi</taxon>
        <taxon>Dikarya</taxon>
        <taxon>Basidiomycota</taxon>
        <taxon>Agaricomycotina</taxon>
        <taxon>Agaricomycetes</taxon>
        <taxon>Polyporales</taxon>
        <taxon>Sparassidaceae</taxon>
        <taxon>Sparassis</taxon>
    </lineage>
</organism>
<dbReference type="AlphaFoldDB" id="A0A401GJK9"/>
<dbReference type="InParanoid" id="A0A401GJK9"/>